<accession>A0A3D9SXB5</accession>
<keyword evidence="2" id="KW-0489">Methyltransferase</keyword>
<evidence type="ECO:0000256" key="1">
    <source>
        <dbReference type="SAM" id="MobiDB-lite"/>
    </source>
</evidence>
<dbReference type="Proteomes" id="UP000256661">
    <property type="component" value="Unassembled WGS sequence"/>
</dbReference>
<keyword evidence="2" id="KW-0808">Transferase</keyword>
<name>A0A3D9SXB5_9ACTN</name>
<organism evidence="2 3">
    <name type="scientific">Thermomonospora umbrina</name>
    <dbReference type="NCBI Taxonomy" id="111806"/>
    <lineage>
        <taxon>Bacteria</taxon>
        <taxon>Bacillati</taxon>
        <taxon>Actinomycetota</taxon>
        <taxon>Actinomycetes</taxon>
        <taxon>Streptosporangiales</taxon>
        <taxon>Thermomonosporaceae</taxon>
        <taxon>Thermomonospora</taxon>
    </lineage>
</organism>
<dbReference type="SUPFAM" id="SSF53335">
    <property type="entry name" value="S-adenosyl-L-methionine-dependent methyltransferases"/>
    <property type="match status" value="1"/>
</dbReference>
<sequence>MSQHAHQPADGSPEPGLSIDMTVPHSARVWNYWLGGKDHYDSDRAAGDAVLKVFPQMKAAALQSRAFLRKAVSYLAEEAGIRQFLDVGTGLPTAANTHEIAQRAAPDAHIVYADNDPVVLLHAQALLTGNPPGQVHYLDADLRDTGDLLTQARAVLDFDRPIALLLMGILGHIGVTPHDPLAAFTDPDAAREAYAAARRIVQALVGALPSRSALALYEFDDSTEEVKQAGRVYAEAGALPYLLRSREQIAGYFDGLDLVDPGLVHPTEWRPGSYGDCGLIVPVWCGIGVKP</sequence>
<dbReference type="EMBL" id="QTTT01000001">
    <property type="protein sequence ID" value="REF00597.1"/>
    <property type="molecule type" value="Genomic_DNA"/>
</dbReference>
<dbReference type="InterPro" id="IPR006764">
    <property type="entry name" value="SAM_dep_MeTrfase_SAV2177_type"/>
</dbReference>
<dbReference type="RefSeq" id="WP_116027015.1">
    <property type="nucleotide sequence ID" value="NZ_QTTT01000001.1"/>
</dbReference>
<feature type="region of interest" description="Disordered" evidence="1">
    <location>
        <begin position="1"/>
        <end position="20"/>
    </location>
</feature>
<dbReference type="PIRSF" id="PIRSF017393">
    <property type="entry name" value="MTase_SAV2177"/>
    <property type="match status" value="1"/>
</dbReference>
<protein>
    <submittedName>
        <fullName evidence="2">S-adenosyl methyltransferase</fullName>
    </submittedName>
</protein>
<evidence type="ECO:0000313" key="2">
    <source>
        <dbReference type="EMBL" id="REF00597.1"/>
    </source>
</evidence>
<dbReference type="GO" id="GO:0032259">
    <property type="term" value="P:methylation"/>
    <property type="evidence" value="ECO:0007669"/>
    <property type="project" value="UniProtKB-KW"/>
</dbReference>
<reference evidence="2 3" key="1">
    <citation type="submission" date="2018-08" db="EMBL/GenBank/DDBJ databases">
        <title>Sequencing the genomes of 1000 actinobacteria strains.</title>
        <authorList>
            <person name="Klenk H.-P."/>
        </authorList>
    </citation>
    <scope>NUCLEOTIDE SEQUENCE [LARGE SCALE GENOMIC DNA]</scope>
    <source>
        <strain evidence="2 3">DSM 43927</strain>
    </source>
</reference>
<keyword evidence="3" id="KW-1185">Reference proteome</keyword>
<dbReference type="Pfam" id="PF04672">
    <property type="entry name" value="Methyltransf_19"/>
    <property type="match status" value="1"/>
</dbReference>
<gene>
    <name evidence="2" type="ORF">DFJ69_6152</name>
</gene>
<dbReference type="InterPro" id="IPR029063">
    <property type="entry name" value="SAM-dependent_MTases_sf"/>
</dbReference>
<dbReference type="AlphaFoldDB" id="A0A3D9SXB5"/>
<dbReference type="Gene3D" id="3.40.50.150">
    <property type="entry name" value="Vaccinia Virus protein VP39"/>
    <property type="match status" value="1"/>
</dbReference>
<proteinExistence type="predicted"/>
<evidence type="ECO:0000313" key="3">
    <source>
        <dbReference type="Proteomes" id="UP000256661"/>
    </source>
</evidence>
<dbReference type="GO" id="GO:0008168">
    <property type="term" value="F:methyltransferase activity"/>
    <property type="evidence" value="ECO:0007669"/>
    <property type="project" value="UniProtKB-KW"/>
</dbReference>
<comment type="caution">
    <text evidence="2">The sequence shown here is derived from an EMBL/GenBank/DDBJ whole genome shotgun (WGS) entry which is preliminary data.</text>
</comment>